<dbReference type="PROSITE" id="PS51257">
    <property type="entry name" value="PROKAR_LIPOPROTEIN"/>
    <property type="match status" value="1"/>
</dbReference>
<keyword evidence="3" id="KW-1185">Reference proteome</keyword>
<dbReference type="EMBL" id="JAGSGD010000001">
    <property type="protein sequence ID" value="MBR7619657.1"/>
    <property type="molecule type" value="Genomic_DNA"/>
</dbReference>
<feature type="signal peptide" evidence="1">
    <location>
        <begin position="1"/>
        <end position="19"/>
    </location>
</feature>
<keyword evidence="1" id="KW-0732">Signal</keyword>
<comment type="caution">
    <text evidence="2">The sequence shown here is derived from an EMBL/GenBank/DDBJ whole genome shotgun (WGS) entry which is preliminary data.</text>
</comment>
<feature type="chain" id="PRO_5037390875" evidence="1">
    <location>
        <begin position="20"/>
        <end position="136"/>
    </location>
</feature>
<dbReference type="AlphaFoldDB" id="A0A941D149"/>
<dbReference type="RefSeq" id="WP_215340000.1">
    <property type="nucleotide sequence ID" value="NZ_JAGSGD010000001.1"/>
</dbReference>
<name>A0A941D149_9CAUL</name>
<organism evidence="2 3">
    <name type="scientific">Phenylobacterium glaciei</name>
    <dbReference type="NCBI Taxonomy" id="2803784"/>
    <lineage>
        <taxon>Bacteria</taxon>
        <taxon>Pseudomonadati</taxon>
        <taxon>Pseudomonadota</taxon>
        <taxon>Alphaproteobacteria</taxon>
        <taxon>Caulobacterales</taxon>
        <taxon>Caulobacteraceae</taxon>
        <taxon>Phenylobacterium</taxon>
    </lineage>
</organism>
<reference evidence="2" key="1">
    <citation type="submission" date="2021-04" db="EMBL/GenBank/DDBJ databases">
        <title>Draft genome assembly of strain Phenylobacterium sp. 20VBR1 using MiniION and Illumina platforms.</title>
        <authorList>
            <person name="Thomas F.A."/>
            <person name="Krishnan K.P."/>
            <person name="Sinha R.K."/>
        </authorList>
    </citation>
    <scope>NUCLEOTIDE SEQUENCE</scope>
    <source>
        <strain evidence="2">20VBR1</strain>
    </source>
</reference>
<protein>
    <submittedName>
        <fullName evidence="2">DUF3574 domain-containing protein</fullName>
    </submittedName>
</protein>
<sequence length="136" mass="14814">MRYAIVLLSLLALSGCASLEPPLSCAAGEEPMRTAQLFFGQNIGDKPGVSDADFRKFTDEVLTPRFPEGLTVLDGGGQWTGPENKLIREAAKIVVLVLPKEGGDTQRKLGEVRQAYVARFHQDSVMMVSQRACVSF</sequence>
<evidence type="ECO:0000313" key="3">
    <source>
        <dbReference type="Proteomes" id="UP000622580"/>
    </source>
</evidence>
<dbReference type="Pfam" id="PF12098">
    <property type="entry name" value="DUF3574"/>
    <property type="match status" value="1"/>
</dbReference>
<dbReference type="Proteomes" id="UP000622580">
    <property type="component" value="Unassembled WGS sequence"/>
</dbReference>
<accession>A0A941D149</accession>
<dbReference type="InterPro" id="IPR021957">
    <property type="entry name" value="DUF3574"/>
</dbReference>
<gene>
    <name evidence="2" type="ORF">JKL49_09685</name>
</gene>
<evidence type="ECO:0000313" key="2">
    <source>
        <dbReference type="EMBL" id="MBR7619657.1"/>
    </source>
</evidence>
<proteinExistence type="predicted"/>
<evidence type="ECO:0000256" key="1">
    <source>
        <dbReference type="SAM" id="SignalP"/>
    </source>
</evidence>